<dbReference type="Pfam" id="PF13458">
    <property type="entry name" value="Peripla_BP_6"/>
    <property type="match status" value="1"/>
</dbReference>
<comment type="caution">
    <text evidence="5">The sequence shown here is derived from an EMBL/GenBank/DDBJ whole genome shotgun (WGS) entry which is preliminary data.</text>
</comment>
<keyword evidence="1 3" id="KW-0732">Signal</keyword>
<sequence>MKRAFRRAKRGVALAGAAVLMTSFLVACGESGDGGGSGAAETYTIGYVGALTGPFGASGVIALNGLKAGVDYVNTLDGPKFELVSRDTKGDPSAGANLAREVAQSGVGAIYAGTQDIAAMQPVLNQYRVLAADAGGITAILPKIGDDKEFPWTFCPNPACGPNGIVPQLRFVSEIGDGKVGELSDAGPYGAGMTALTESVVKEQFPDMEIVRESFPISATSVTSQLQKLRDAGAETLLLWTYGAPLVMVMQNLDRMGWYPYIGAPLGAGDPSVVDATPEGLKGKIAAGGIAKTQVQGSQKSEVAKAFYDGYAKAGGVDINSFKSLDTVGSYSFDWAVVLHAAIKGAGSTEPEKVKDWLTAGNTVEGAQGPLTFGKSGEERIGLSLDDTTVYDPSQPCSDGQCAPMKTP</sequence>
<feature type="region of interest" description="Disordered" evidence="2">
    <location>
        <begin position="387"/>
        <end position="408"/>
    </location>
</feature>
<feature type="signal peptide" evidence="3">
    <location>
        <begin position="1"/>
        <end position="27"/>
    </location>
</feature>
<organism evidence="5 6">
    <name type="scientific">Nonomuraea harbinensis</name>
    <dbReference type="NCBI Taxonomy" id="1286938"/>
    <lineage>
        <taxon>Bacteria</taxon>
        <taxon>Bacillati</taxon>
        <taxon>Actinomycetota</taxon>
        <taxon>Actinomycetes</taxon>
        <taxon>Streptosporangiales</taxon>
        <taxon>Streptosporangiaceae</taxon>
        <taxon>Nonomuraea</taxon>
    </lineage>
</organism>
<dbReference type="InterPro" id="IPR051010">
    <property type="entry name" value="BCAA_transport"/>
</dbReference>
<dbReference type="InterPro" id="IPR028081">
    <property type="entry name" value="Leu-bd"/>
</dbReference>
<dbReference type="PROSITE" id="PS51257">
    <property type="entry name" value="PROKAR_LIPOPROTEIN"/>
    <property type="match status" value="1"/>
</dbReference>
<feature type="chain" id="PRO_5045850118" evidence="3">
    <location>
        <begin position="28"/>
        <end position="408"/>
    </location>
</feature>
<evidence type="ECO:0000256" key="3">
    <source>
        <dbReference type="SAM" id="SignalP"/>
    </source>
</evidence>
<reference evidence="6" key="1">
    <citation type="journal article" date="2019" name="Int. J. Syst. Evol. Microbiol.">
        <title>The Global Catalogue of Microorganisms (GCM) 10K type strain sequencing project: providing services to taxonomists for standard genome sequencing and annotation.</title>
        <authorList>
            <consortium name="The Broad Institute Genomics Platform"/>
            <consortium name="The Broad Institute Genome Sequencing Center for Infectious Disease"/>
            <person name="Wu L."/>
            <person name="Ma J."/>
        </authorList>
    </citation>
    <scope>NUCLEOTIDE SEQUENCE [LARGE SCALE GENOMIC DNA]</scope>
    <source>
        <strain evidence="6">CGMCC 4.7106</strain>
    </source>
</reference>
<accession>A0ABW1C961</accession>
<evidence type="ECO:0000256" key="2">
    <source>
        <dbReference type="SAM" id="MobiDB-lite"/>
    </source>
</evidence>
<proteinExistence type="predicted"/>
<evidence type="ECO:0000313" key="5">
    <source>
        <dbReference type="EMBL" id="MFC5822169.1"/>
    </source>
</evidence>
<gene>
    <name evidence="5" type="ORF">ACFPUY_44415</name>
</gene>
<feature type="domain" description="Leucine-binding protein" evidence="4">
    <location>
        <begin position="42"/>
        <end position="375"/>
    </location>
</feature>
<dbReference type="PANTHER" id="PTHR30483:SF6">
    <property type="entry name" value="PERIPLASMIC BINDING PROTEIN OF ABC TRANSPORTER FOR NATURAL AMINO ACIDS"/>
    <property type="match status" value="1"/>
</dbReference>
<dbReference type="RefSeq" id="WP_219545655.1">
    <property type="nucleotide sequence ID" value="NZ_JAHKRN010000017.1"/>
</dbReference>
<dbReference type="PANTHER" id="PTHR30483">
    <property type="entry name" value="LEUCINE-SPECIFIC-BINDING PROTEIN"/>
    <property type="match status" value="1"/>
</dbReference>
<keyword evidence="6" id="KW-1185">Reference proteome</keyword>
<name>A0ABW1C961_9ACTN</name>
<evidence type="ECO:0000259" key="4">
    <source>
        <dbReference type="Pfam" id="PF13458"/>
    </source>
</evidence>
<dbReference type="EMBL" id="JBHSNW010000055">
    <property type="protein sequence ID" value="MFC5822169.1"/>
    <property type="molecule type" value="Genomic_DNA"/>
</dbReference>
<evidence type="ECO:0000313" key="6">
    <source>
        <dbReference type="Proteomes" id="UP001596096"/>
    </source>
</evidence>
<evidence type="ECO:0000256" key="1">
    <source>
        <dbReference type="ARBA" id="ARBA00022729"/>
    </source>
</evidence>
<dbReference type="Proteomes" id="UP001596096">
    <property type="component" value="Unassembled WGS sequence"/>
</dbReference>
<protein>
    <submittedName>
        <fullName evidence="5">ABC transporter substrate-binding protein</fullName>
    </submittedName>
</protein>